<dbReference type="AlphaFoldDB" id="A0AAE3I8M4"/>
<reference evidence="1" key="1">
    <citation type="journal article" date="2023" name="Front. Microbiol.">
        <title>Ralstonia chuxiongensis sp. nov., Ralstonia mojiangensis sp. nov., and Ralstonia soli sp. nov., isolated from tobacco fields, are three novel species in the family Burkholderiaceae.</title>
        <authorList>
            <person name="Lu C.H."/>
            <person name="Zhang Y.Y."/>
            <person name="Jiang N."/>
            <person name="Chen W."/>
            <person name="Shao X."/>
            <person name="Zhao Z.M."/>
            <person name="Lu W.L."/>
            <person name="Hu X."/>
            <person name="Xi Y.X."/>
            <person name="Zou S.Y."/>
            <person name="Wei Q.J."/>
            <person name="Lin Z.L."/>
            <person name="Gong L."/>
            <person name="Gai X.T."/>
            <person name="Zhang L.Q."/>
            <person name="Li J.Y."/>
            <person name="Jin Y."/>
            <person name="Xia Z.Y."/>
        </authorList>
    </citation>
    <scope>NUCLEOTIDE SEQUENCE</scope>
    <source>
        <strain evidence="1">22TCCZM01-4</strain>
    </source>
</reference>
<accession>A0AAE3I8M4</accession>
<sequence>MAGIQFYWSCRLGLQKLGQALEPQHLDHIASDVQVVIAQR</sequence>
<evidence type="ECO:0000313" key="1">
    <source>
        <dbReference type="EMBL" id="MCT7319360.1"/>
    </source>
</evidence>
<organism evidence="1 2">
    <name type="scientific">Ralstonia mojiangensis</name>
    <dbReference type="NCBI Taxonomy" id="2953895"/>
    <lineage>
        <taxon>Bacteria</taxon>
        <taxon>Pseudomonadati</taxon>
        <taxon>Pseudomonadota</taxon>
        <taxon>Betaproteobacteria</taxon>
        <taxon>Burkholderiales</taxon>
        <taxon>Burkholderiaceae</taxon>
        <taxon>Ralstonia</taxon>
    </lineage>
</organism>
<name>A0AAE3I8M4_9RALS</name>
<dbReference type="Proteomes" id="UP001164374">
    <property type="component" value="Unassembled WGS sequence"/>
</dbReference>
<protein>
    <submittedName>
        <fullName evidence="1">Uncharacterized protein</fullName>
    </submittedName>
</protein>
<gene>
    <name evidence="1" type="ORF">N5I87_25355</name>
</gene>
<dbReference type="EMBL" id="JAOCQJ010000011">
    <property type="protein sequence ID" value="MCT7319360.1"/>
    <property type="molecule type" value="Genomic_DNA"/>
</dbReference>
<proteinExistence type="predicted"/>
<dbReference type="RefSeq" id="WP_260801022.1">
    <property type="nucleotide sequence ID" value="NZ_JAOCQJ010000011.1"/>
</dbReference>
<reference evidence="1" key="2">
    <citation type="submission" date="2023-02" db="EMBL/GenBank/DDBJ databases">
        <authorList>
            <person name="Lu C.-H."/>
        </authorList>
    </citation>
    <scope>NUCLEOTIDE SEQUENCE</scope>
    <source>
        <strain evidence="1">22TCCZM01-4</strain>
    </source>
</reference>
<comment type="caution">
    <text evidence="1">The sequence shown here is derived from an EMBL/GenBank/DDBJ whole genome shotgun (WGS) entry which is preliminary data.</text>
</comment>
<evidence type="ECO:0000313" key="2">
    <source>
        <dbReference type="Proteomes" id="UP001164374"/>
    </source>
</evidence>